<keyword evidence="4" id="KW-1185">Reference proteome</keyword>
<evidence type="ECO:0000313" key="4">
    <source>
        <dbReference type="Proteomes" id="UP000179734"/>
    </source>
</evidence>
<dbReference type="AlphaFoldDB" id="A0A1S1MUY4"/>
<comment type="caution">
    <text evidence="3">The sequence shown here is derived from an EMBL/GenBank/DDBJ whole genome shotgun (WGS) entry which is preliminary data.</text>
</comment>
<dbReference type="EMBL" id="MLQM01000250">
    <property type="protein sequence ID" value="OHU90509.1"/>
    <property type="molecule type" value="Genomic_DNA"/>
</dbReference>
<evidence type="ECO:0008006" key="5">
    <source>
        <dbReference type="Google" id="ProtNLM"/>
    </source>
</evidence>
<gene>
    <name evidence="3" type="ORF">BKN37_25595</name>
</gene>
<keyword evidence="2" id="KW-0812">Transmembrane</keyword>
<sequence length="223" mass="22814">MLRGLVLAAAMLVVRVVQGALINTFPTWAGLISVALVLIFAVGAVVWGLRDGRADAMANPDPDRRADLAMVWLVAGLVAGALSGVVAWLLGLFDKALYTGGILNELTTFAAFTALLVFLAALAGVAVGRWRVDRQLAKAPVRHHGLAAAGEDRADTDVFAAVSVGGAEAGDDATAAASAVTAGGTLYYPDAGPTEEFPTEAAGGIAPDEETTGVIPPEDRPKP</sequence>
<keyword evidence="2" id="KW-0472">Membrane</keyword>
<dbReference type="NCBIfam" id="NF037996">
    <property type="entry name" value="B-4DMT"/>
    <property type="match status" value="1"/>
</dbReference>
<accession>A0A1S1MUY4</accession>
<evidence type="ECO:0000256" key="2">
    <source>
        <dbReference type="SAM" id="Phobius"/>
    </source>
</evidence>
<feature type="transmembrane region" description="Helical" evidence="2">
    <location>
        <begin position="109"/>
        <end position="128"/>
    </location>
</feature>
<evidence type="ECO:0000256" key="1">
    <source>
        <dbReference type="SAM" id="MobiDB-lite"/>
    </source>
</evidence>
<reference evidence="3 4" key="1">
    <citation type="submission" date="2016-10" db="EMBL/GenBank/DDBJ databases">
        <title>Genome sequence of Mycobacterium talmonii.</title>
        <authorList>
            <person name="Greninger A.L."/>
            <person name="Elliott B."/>
            <person name="Vasireddy S."/>
            <person name="Vasireddy R."/>
        </authorList>
    </citation>
    <scope>NUCLEOTIDE SEQUENCE [LARGE SCALE GENOMIC DNA]</scope>
    <source>
        <strain evidence="4">NE-TNMC-100812</strain>
    </source>
</reference>
<feature type="transmembrane region" description="Helical" evidence="2">
    <location>
        <begin position="29"/>
        <end position="49"/>
    </location>
</feature>
<feature type="transmembrane region" description="Helical" evidence="2">
    <location>
        <begin position="70"/>
        <end position="89"/>
    </location>
</feature>
<evidence type="ECO:0000313" key="3">
    <source>
        <dbReference type="EMBL" id="OHU90509.1"/>
    </source>
</evidence>
<organism evidence="3 4">
    <name type="scientific">Mycobacterium talmoniae</name>
    <dbReference type="NCBI Taxonomy" id="1858794"/>
    <lineage>
        <taxon>Bacteria</taxon>
        <taxon>Bacillati</taxon>
        <taxon>Actinomycetota</taxon>
        <taxon>Actinomycetes</taxon>
        <taxon>Mycobacteriales</taxon>
        <taxon>Mycobacteriaceae</taxon>
        <taxon>Mycobacterium</taxon>
    </lineage>
</organism>
<dbReference type="Proteomes" id="UP000179734">
    <property type="component" value="Unassembled WGS sequence"/>
</dbReference>
<dbReference type="InterPro" id="IPR047958">
    <property type="entry name" value="B-4DMT-like"/>
</dbReference>
<name>A0A1S1MUY4_9MYCO</name>
<feature type="region of interest" description="Disordered" evidence="1">
    <location>
        <begin position="190"/>
        <end position="223"/>
    </location>
</feature>
<proteinExistence type="predicted"/>
<protein>
    <recommendedName>
        <fullName evidence="5">Transmembrane protein</fullName>
    </recommendedName>
</protein>
<keyword evidence="2" id="KW-1133">Transmembrane helix</keyword>